<gene>
    <name evidence="2" type="ORF">APZ42_002523</name>
</gene>
<dbReference type="Proteomes" id="UP000076858">
    <property type="component" value="Unassembled WGS sequence"/>
</dbReference>
<evidence type="ECO:0000313" key="3">
    <source>
        <dbReference type="Proteomes" id="UP000076858"/>
    </source>
</evidence>
<dbReference type="EMBL" id="LRGB01007980">
    <property type="protein sequence ID" value="KZS00969.1"/>
    <property type="molecule type" value="Genomic_DNA"/>
</dbReference>
<feature type="non-terminal residue" evidence="2">
    <location>
        <position position="1"/>
    </location>
</feature>
<feature type="region of interest" description="Disordered" evidence="1">
    <location>
        <begin position="1"/>
        <end position="89"/>
    </location>
</feature>
<comment type="caution">
    <text evidence="2">The sequence shown here is derived from an EMBL/GenBank/DDBJ whole genome shotgun (WGS) entry which is preliminary data.</text>
</comment>
<keyword evidence="3" id="KW-1185">Reference proteome</keyword>
<evidence type="ECO:0000256" key="1">
    <source>
        <dbReference type="SAM" id="MobiDB-lite"/>
    </source>
</evidence>
<feature type="compositionally biased region" description="Low complexity" evidence="1">
    <location>
        <begin position="8"/>
        <end position="30"/>
    </location>
</feature>
<dbReference type="AlphaFoldDB" id="A0A164I7N5"/>
<keyword evidence="2" id="KW-0547">Nucleotide-binding</keyword>
<dbReference type="GO" id="GO:0005524">
    <property type="term" value="F:ATP binding"/>
    <property type="evidence" value="ECO:0007669"/>
    <property type="project" value="UniProtKB-KW"/>
</dbReference>
<protein>
    <submittedName>
        <fullName evidence="2">Microcin-H47 secretion/processing ATP-binding protein MchF</fullName>
    </submittedName>
</protein>
<keyword evidence="2" id="KW-0067">ATP-binding</keyword>
<proteinExistence type="predicted"/>
<reference evidence="2 3" key="1">
    <citation type="submission" date="2016-03" db="EMBL/GenBank/DDBJ databases">
        <title>EvidentialGene: Evidence-directed Construction of Genes on Genomes.</title>
        <authorList>
            <person name="Gilbert D.G."/>
            <person name="Choi J.-H."/>
            <person name="Mockaitis K."/>
            <person name="Colbourne J."/>
            <person name="Pfrender M."/>
        </authorList>
    </citation>
    <scope>NUCLEOTIDE SEQUENCE [LARGE SCALE GENOMIC DNA]</scope>
    <source>
        <strain evidence="2 3">Xinb3</strain>
        <tissue evidence="2">Complete organism</tissue>
    </source>
</reference>
<name>A0A164I7N5_9CRUS</name>
<organism evidence="2 3">
    <name type="scientific">Daphnia magna</name>
    <dbReference type="NCBI Taxonomy" id="35525"/>
    <lineage>
        <taxon>Eukaryota</taxon>
        <taxon>Metazoa</taxon>
        <taxon>Ecdysozoa</taxon>
        <taxon>Arthropoda</taxon>
        <taxon>Crustacea</taxon>
        <taxon>Branchiopoda</taxon>
        <taxon>Diplostraca</taxon>
        <taxon>Cladocera</taxon>
        <taxon>Anomopoda</taxon>
        <taxon>Daphniidae</taxon>
        <taxon>Daphnia</taxon>
    </lineage>
</organism>
<feature type="non-terminal residue" evidence="2">
    <location>
        <position position="89"/>
    </location>
</feature>
<accession>A0A164I7N5</accession>
<evidence type="ECO:0000313" key="2">
    <source>
        <dbReference type="EMBL" id="KZS00969.1"/>
    </source>
</evidence>
<sequence>KPGRRHGQQPLGRAAAARAAGARTLQTAALPVSGRGHQRARCRERTPAQRLAAHAQPEPHRHRPPAGDHRLGPAHHRPARWAGGARSAQ</sequence>